<comment type="caution">
    <text evidence="3">The sequence shown here is derived from an EMBL/GenBank/DDBJ whole genome shotgun (WGS) entry which is preliminary data.</text>
</comment>
<evidence type="ECO:0000313" key="3">
    <source>
        <dbReference type="EMBL" id="GBG86756.1"/>
    </source>
</evidence>
<feature type="region of interest" description="Disordered" evidence="2">
    <location>
        <begin position="1"/>
        <end position="46"/>
    </location>
</feature>
<feature type="region of interest" description="Disordered" evidence="2">
    <location>
        <begin position="1741"/>
        <end position="1783"/>
    </location>
</feature>
<feature type="compositionally biased region" description="Basic and acidic residues" evidence="2">
    <location>
        <begin position="1768"/>
        <end position="1782"/>
    </location>
</feature>
<protein>
    <submittedName>
        <fullName evidence="3">Uncharacterized protein</fullName>
    </submittedName>
</protein>
<feature type="compositionally biased region" description="Low complexity" evidence="2">
    <location>
        <begin position="1589"/>
        <end position="1600"/>
    </location>
</feature>
<proteinExistence type="predicted"/>
<feature type="compositionally biased region" description="Polar residues" evidence="2">
    <location>
        <begin position="1745"/>
        <end position="1758"/>
    </location>
</feature>
<feature type="compositionally biased region" description="Basic and acidic residues" evidence="2">
    <location>
        <begin position="921"/>
        <end position="930"/>
    </location>
</feature>
<feature type="region of interest" description="Disordered" evidence="2">
    <location>
        <begin position="645"/>
        <end position="969"/>
    </location>
</feature>
<dbReference type="Gramene" id="GBG86756">
    <property type="protein sequence ID" value="GBG86756"/>
    <property type="gene ID" value="CBR_g42040"/>
</dbReference>
<organism evidence="3 4">
    <name type="scientific">Chara braunii</name>
    <name type="common">Braun's stonewort</name>
    <dbReference type="NCBI Taxonomy" id="69332"/>
    <lineage>
        <taxon>Eukaryota</taxon>
        <taxon>Viridiplantae</taxon>
        <taxon>Streptophyta</taxon>
        <taxon>Charophyceae</taxon>
        <taxon>Charales</taxon>
        <taxon>Characeae</taxon>
        <taxon>Chara</taxon>
    </lineage>
</organism>
<feature type="coiled-coil region" evidence="1">
    <location>
        <begin position="1277"/>
        <end position="1457"/>
    </location>
</feature>
<feature type="region of interest" description="Disordered" evidence="2">
    <location>
        <begin position="560"/>
        <end position="620"/>
    </location>
</feature>
<evidence type="ECO:0000256" key="1">
    <source>
        <dbReference type="SAM" id="Coils"/>
    </source>
</evidence>
<feature type="compositionally biased region" description="Polar residues" evidence="2">
    <location>
        <begin position="413"/>
        <end position="449"/>
    </location>
</feature>
<feature type="compositionally biased region" description="Basic and acidic residues" evidence="2">
    <location>
        <begin position="953"/>
        <end position="969"/>
    </location>
</feature>
<feature type="coiled-coil region" evidence="1">
    <location>
        <begin position="1503"/>
        <end position="1558"/>
    </location>
</feature>
<dbReference type="PANTHER" id="PTHR23159">
    <property type="entry name" value="CENTROSOMAL PROTEIN 2"/>
    <property type="match status" value="1"/>
</dbReference>
<feature type="compositionally biased region" description="Basic and acidic residues" evidence="2">
    <location>
        <begin position="821"/>
        <end position="832"/>
    </location>
</feature>
<feature type="compositionally biased region" description="Low complexity" evidence="2">
    <location>
        <begin position="560"/>
        <end position="570"/>
    </location>
</feature>
<dbReference type="PANTHER" id="PTHR23159:SF31">
    <property type="entry name" value="CENTROSOME-ASSOCIATED PROTEIN CEP250 ISOFORM X1"/>
    <property type="match status" value="1"/>
</dbReference>
<dbReference type="EMBL" id="BFEA01000578">
    <property type="protein sequence ID" value="GBG86756.1"/>
    <property type="molecule type" value="Genomic_DNA"/>
</dbReference>
<reference evidence="3 4" key="1">
    <citation type="journal article" date="2018" name="Cell">
        <title>The Chara Genome: Secondary Complexity and Implications for Plant Terrestrialization.</title>
        <authorList>
            <person name="Nishiyama T."/>
            <person name="Sakayama H."/>
            <person name="Vries J.D."/>
            <person name="Buschmann H."/>
            <person name="Saint-Marcoux D."/>
            <person name="Ullrich K.K."/>
            <person name="Haas F.B."/>
            <person name="Vanderstraeten L."/>
            <person name="Becker D."/>
            <person name="Lang D."/>
            <person name="Vosolsobe S."/>
            <person name="Rombauts S."/>
            <person name="Wilhelmsson P.K.I."/>
            <person name="Janitza P."/>
            <person name="Kern R."/>
            <person name="Heyl A."/>
            <person name="Rumpler F."/>
            <person name="Villalobos L.I.A.C."/>
            <person name="Clay J.M."/>
            <person name="Skokan R."/>
            <person name="Toyoda A."/>
            <person name="Suzuki Y."/>
            <person name="Kagoshima H."/>
            <person name="Schijlen E."/>
            <person name="Tajeshwar N."/>
            <person name="Catarino B."/>
            <person name="Hetherington A.J."/>
            <person name="Saltykova A."/>
            <person name="Bonnot C."/>
            <person name="Breuninger H."/>
            <person name="Symeonidi A."/>
            <person name="Radhakrishnan G.V."/>
            <person name="Van Nieuwerburgh F."/>
            <person name="Deforce D."/>
            <person name="Chang C."/>
            <person name="Karol K.G."/>
            <person name="Hedrich R."/>
            <person name="Ulvskov P."/>
            <person name="Glockner G."/>
            <person name="Delwiche C.F."/>
            <person name="Petrasek J."/>
            <person name="Van de Peer Y."/>
            <person name="Friml J."/>
            <person name="Beilby M."/>
            <person name="Dolan L."/>
            <person name="Kohara Y."/>
            <person name="Sugano S."/>
            <person name="Fujiyama A."/>
            <person name="Delaux P.-M."/>
            <person name="Quint M."/>
            <person name="TheiBen G."/>
            <person name="Hagemann M."/>
            <person name="Harholt J."/>
            <person name="Dunand C."/>
            <person name="Zachgo S."/>
            <person name="Langdale J."/>
            <person name="Maumus F."/>
            <person name="Straeten D.V.D."/>
            <person name="Gould S.B."/>
            <person name="Rensing S.A."/>
        </authorList>
    </citation>
    <scope>NUCLEOTIDE SEQUENCE [LARGE SCALE GENOMIC DNA]</scope>
    <source>
        <strain evidence="3 4">S276</strain>
    </source>
</reference>
<accession>A0A388LWS2</accession>
<evidence type="ECO:0000313" key="4">
    <source>
        <dbReference type="Proteomes" id="UP000265515"/>
    </source>
</evidence>
<dbReference type="OMA" id="EIHEREM"/>
<keyword evidence="1" id="KW-0175">Coiled coil</keyword>
<feature type="compositionally biased region" description="Polar residues" evidence="2">
    <location>
        <begin position="841"/>
        <end position="855"/>
    </location>
</feature>
<keyword evidence="4" id="KW-1185">Reference proteome</keyword>
<feature type="compositionally biased region" description="Polar residues" evidence="2">
    <location>
        <begin position="645"/>
        <end position="662"/>
    </location>
</feature>
<name>A0A388LWS2_CHABU</name>
<dbReference type="Proteomes" id="UP000265515">
    <property type="component" value="Unassembled WGS sequence"/>
</dbReference>
<sequence>MAFPLAGSPSVGPAKPQRSSSSGNSSLTSLEAAPAIGGSRSSKPQRASGFALDVLLEGESSGAPGLSNIASHSGSSGFFAESSKARWPSSETNDGQPMGPLGLPSGSKEGTLEYEYESSRSMSMAVKKIPSRRGGRRTSSDGKSMERRKAFPEEDSSRGDFRGHDDEDSNQNRDRILGSAAPSPAAVPGTESGERGGGEPNFGSAANRTGAEASTVAPTARGERDSLEIAQETSSIMSVRADEKGKDPILGGGGPGGEDAMVASKSWGKDTRRGSTRDARLSEVQQKGLSRGGRILTSDTSPVGFGMVGGAGDTANLLRPPEFDSLDWGLMGVGNLGLRPGNPKSRRQSLKSTTKPPEDRDQQTSGYGGRADADSGKMEAAVLRGNTGGQLSIAGSVRPGSDKGTTHGVYPTASDTWQDGAGASTSIAENKSSLSTWGNPSTSTLTTLSEMPWDGTRRSSDLSLPWPRFSTTGTRHKDPLESGEPSSPYGDPEDGDVAQRGRSSSDTIHISQSTFLDSTQREGLPAIGRQGAKLEEDTYWKKGTETVTGESMSAFTAATSADASDLGSTSMIGASRNAEERSKELNSQLGRTTNGRRRSSLSWKAEAGGEGGETLARKQEDEWGENFDVLTMLPDGAQPAIADTQVNRGGSVDGSTTITSSMMGRESNMLGTKGVEKGPLETEAAGQEGEEREDERVGVSISSPLQSPEFGAYKPSFLSSAAQRRPPMSGRRAVAGGVELGRRRSSSDPDAILPTKKGAEGNRDQEGGKQQESTAHVRESPHESGGMPETARRTPRMTSTIRMTTVASGVFRTRPPLRTRQRTEGKTGRDLDALLFDGESMSRSSSPVSHQTETPSPRMASGVSVGESRSPESSGVPKANDLREIEEGTFPILHNDQVGGGPPASQRRISRLLVDDFSNDMGRRKSKEEQGGMVSIDVGRRLSSSSSPFENLGKNEEAKPPEGKEEEARAVAEMEKHRKEMAEMRDRLQDEIARLEHELARTKLKMEAQVQEKEEMHKQQERKCAMDAEIHEREMRDLREELERVRLAHTKEVQNSEDAARGHSSLVKELQAIREQKEKLEVENRAYRAEMETDRRQIEEMTIERGRLEGEVGGMRLQLERLRKEAAMASDMAQKAQTERIEGMQRQFEMYEGQIAEQRANYESQIKMLQEKQGSTIAGMERRHSEETKALKDTHDALVASLQTGHAQELEAKDRMLAEERECLAKYKAYMGGFAEVMKKIEEGTLVLQNMGKQAAAEREAAMREHGEWFLGLQQLLAEREASLKSQEEEVHTTRQQLEALRLSLNQVAQELHEMHEEEADRLQAEHERLQSLQESLQKEREMALNDLATARHDLEEIVEAKRREKEALTNEIIEERKKMAADRMEALELKEEAMVAKAWIEGVTREHRAEMKNEKDALEGEKYQLSLEREGNLELSKTLEEERARLLAQRKAMAAETSRIQVMAAEVEQQAEASKHLREQGVLAWKRAQALHEDALQKAKVSERNRRDIERARRELTDMKKEQDKERLVIATERKRLSEERREVDRERTDVETWKANESVNDPPGFAIRRSRGALLAKNESCRWLDSTSSESTSSITASRGLSKLEGTSYRKRRNKRKRRCRGAEKEKPTKDLLKTLLVEIRRLNPEVSRCPRVWTNGCYSSPTMAWGGGNHGHRGCPTPRPPIGISRGYLKTQAEFLDKARTMAEMFSQAASSSPYSPTNGIAMLSLAQAAQVLRDHKRDVTETTTGHSGRGQTVAHTCPMSGGGDEERQGPQPSGRDKMISISCPNFWSQGNTSGLSLIQPTHNGPSFPHAGTLGIGLGALSTPMGLSFS</sequence>
<evidence type="ECO:0000256" key="2">
    <source>
        <dbReference type="SAM" id="MobiDB-lite"/>
    </source>
</evidence>
<feature type="compositionally biased region" description="Low complexity" evidence="2">
    <location>
        <begin position="19"/>
        <end position="29"/>
    </location>
</feature>
<dbReference type="STRING" id="69332.A0A388LWS2"/>
<feature type="compositionally biased region" description="Polar residues" evidence="2">
    <location>
        <begin position="796"/>
        <end position="807"/>
    </location>
</feature>
<feature type="compositionally biased region" description="Basic residues" evidence="2">
    <location>
        <begin position="1611"/>
        <end position="1622"/>
    </location>
</feature>
<gene>
    <name evidence="3" type="ORF">CBR_g42040</name>
</gene>
<feature type="compositionally biased region" description="Basic and acidic residues" evidence="2">
    <location>
        <begin position="267"/>
        <end position="281"/>
    </location>
</feature>
<dbReference type="Gene3D" id="1.20.5.1160">
    <property type="entry name" value="Vasodilator-stimulated phosphoprotein"/>
    <property type="match status" value="1"/>
</dbReference>
<feature type="compositionally biased region" description="Basic and acidic residues" evidence="2">
    <location>
        <begin position="757"/>
        <end position="782"/>
    </location>
</feature>
<feature type="compositionally biased region" description="Polar residues" evidence="2">
    <location>
        <begin position="501"/>
        <end position="518"/>
    </location>
</feature>
<feature type="region of interest" description="Disordered" evidence="2">
    <location>
        <begin position="1589"/>
        <end position="1628"/>
    </location>
</feature>
<feature type="compositionally biased region" description="Basic and acidic residues" evidence="2">
    <location>
        <begin position="138"/>
        <end position="176"/>
    </location>
</feature>
<feature type="region of interest" description="Disordered" evidence="2">
    <location>
        <begin position="61"/>
        <end position="537"/>
    </location>
</feature>